<dbReference type="CDD" id="cd07302">
    <property type="entry name" value="CHD"/>
    <property type="match status" value="1"/>
</dbReference>
<dbReference type="GO" id="GO:0005524">
    <property type="term" value="F:ATP binding"/>
    <property type="evidence" value="ECO:0007669"/>
    <property type="project" value="UniProtKB-KW"/>
</dbReference>
<dbReference type="PROSITE" id="PS50125">
    <property type="entry name" value="GUANYLATE_CYCLASE_2"/>
    <property type="match status" value="1"/>
</dbReference>
<gene>
    <name evidence="4" type="ORF">BN973_00947</name>
</gene>
<reference evidence="4" key="1">
    <citation type="journal article" date="2014" name="Genome Announc.">
        <title>Draft Genome Sequence of Mycobacterium triplex DSM 44626.</title>
        <authorList>
            <person name="Sassi M."/>
            <person name="Croce O."/>
            <person name="Robert C."/>
            <person name="Raoult D."/>
            <person name="Drancourt M."/>
        </authorList>
    </citation>
    <scope>NUCLEOTIDE SEQUENCE [LARGE SCALE GENOMIC DNA]</scope>
    <source>
        <strain evidence="4">DSM 44626</strain>
    </source>
</reference>
<proteinExistence type="predicted"/>
<evidence type="ECO:0000256" key="2">
    <source>
        <dbReference type="ARBA" id="ARBA00022840"/>
    </source>
</evidence>
<keyword evidence="1" id="KW-0547">Nucleotide-binding</keyword>
<evidence type="ECO:0000313" key="4">
    <source>
        <dbReference type="EMBL" id="CDO86603.1"/>
    </source>
</evidence>
<dbReference type="Gene3D" id="3.30.70.1230">
    <property type="entry name" value="Nucleotide cyclase"/>
    <property type="match status" value="1"/>
</dbReference>
<dbReference type="InterPro" id="IPR027417">
    <property type="entry name" value="P-loop_NTPase"/>
</dbReference>
<accession>A0A024JTQ0</accession>
<dbReference type="SUPFAM" id="SSF55073">
    <property type="entry name" value="Nucleotide cyclase"/>
    <property type="match status" value="1"/>
</dbReference>
<dbReference type="Pfam" id="PF13191">
    <property type="entry name" value="AAA_16"/>
    <property type="match status" value="1"/>
</dbReference>
<organism evidence="4">
    <name type="scientific">Mycobacterium triplex</name>
    <dbReference type="NCBI Taxonomy" id="47839"/>
    <lineage>
        <taxon>Bacteria</taxon>
        <taxon>Bacillati</taxon>
        <taxon>Actinomycetota</taxon>
        <taxon>Actinomycetes</taxon>
        <taxon>Mycobacteriales</taxon>
        <taxon>Mycobacteriaceae</taxon>
        <taxon>Mycobacterium</taxon>
        <taxon>Mycobacterium simiae complex</taxon>
    </lineage>
</organism>
<dbReference type="HOGENOM" id="CLU_004435_0_0_11"/>
<dbReference type="RefSeq" id="WP_198048892.1">
    <property type="nucleotide sequence ID" value="NZ_HG964446.1"/>
</dbReference>
<dbReference type="InterPro" id="IPR041664">
    <property type="entry name" value="AAA_16"/>
</dbReference>
<evidence type="ECO:0000259" key="3">
    <source>
        <dbReference type="PROSITE" id="PS50125"/>
    </source>
</evidence>
<dbReference type="PANTHER" id="PTHR16305:SF28">
    <property type="entry name" value="GUANYLATE CYCLASE DOMAIN-CONTAINING PROTEIN"/>
    <property type="match status" value="1"/>
</dbReference>
<dbReference type="EMBL" id="HG964446">
    <property type="protein sequence ID" value="CDO86603.1"/>
    <property type="molecule type" value="Genomic_DNA"/>
</dbReference>
<evidence type="ECO:0000256" key="1">
    <source>
        <dbReference type="ARBA" id="ARBA00022741"/>
    </source>
</evidence>
<dbReference type="SUPFAM" id="SSF52540">
    <property type="entry name" value="P-loop containing nucleoside triphosphate hydrolases"/>
    <property type="match status" value="1"/>
</dbReference>
<dbReference type="InterPro" id="IPR001054">
    <property type="entry name" value="A/G_cyclase"/>
</dbReference>
<dbReference type="InterPro" id="IPR029787">
    <property type="entry name" value="Nucleotide_cyclase"/>
</dbReference>
<dbReference type="eggNOG" id="COG2114">
    <property type="taxonomic scope" value="Bacteria"/>
</dbReference>
<dbReference type="GO" id="GO:0004016">
    <property type="term" value="F:adenylate cyclase activity"/>
    <property type="evidence" value="ECO:0007669"/>
    <property type="project" value="TreeGrafter"/>
</dbReference>
<dbReference type="Pfam" id="PF00211">
    <property type="entry name" value="Guanylate_cyc"/>
    <property type="match status" value="1"/>
</dbReference>
<reference evidence="4" key="2">
    <citation type="submission" date="2014-04" db="EMBL/GenBank/DDBJ databases">
        <authorList>
            <person name="Urmite Genomes U."/>
        </authorList>
    </citation>
    <scope>NUCLEOTIDE SEQUENCE</scope>
    <source>
        <strain evidence="4">DSM 44626</strain>
    </source>
</reference>
<keyword evidence="2" id="KW-0067">ATP-binding</keyword>
<dbReference type="PANTHER" id="PTHR16305">
    <property type="entry name" value="TESTICULAR SOLUBLE ADENYLYL CYCLASE"/>
    <property type="match status" value="1"/>
</dbReference>
<dbReference type="STRING" id="47839.BN973_00947"/>
<sequence>MTPASSVCQVCGSEPRQGARFCDACGSPLAPAAEPAEYKQVTVLFADVVRSMDIAASLGPERLREVMTELVDQSATVVQRYGGTVDKFTGDGIMALFGAPITLEDHAFRACLAALEIQEVVRQLAVEVGRRDGIDLRLRVGLNSGQVITGEVGATHLGYTAVGEQVGMAQRMETVAPPGGIMLSESTARLVEDRAVLGEPETVHIKGFATTVPARRLLAADGERRKARHQSRLVGRQREKDAVAQLMEQASRGSGVVITVTGRPGVGKTRLVRESLAMARGAGFEVSVTYCESHTREIPFQVISRLLRRVFGLGGLTLEVARARVRAEIPAASNEDLVLLDDLLGIRDPDMPCPDITPDARRRRLVDLINTISLARPDSAVYVIDDAQWIDSVSESLLTEFAAAIPGMRATLLVVYRPEYSGPLAHIPGAHAFTLEPLCDSHITELINELLGADPSVAGLPTVIADRAAGLPFAAEEIVRDLAERGELEGAPGAYVCVREVREIQVPATLQGIIGARIDRLNATAKRTLNAAAVIGAQFDTELLKCLLGAVDVAPLVEAALVEQVGFTPHETYAFCHPLIQAVAYESQLKAGRAELHRRVAAVLQRTYGEFTGQEASIVATQYAAAGDLREAYEWYMQAGTWYGGRDIRAARASWQQAQRFADRLPEDHPDRLAMRIAPRALLCGSVFQVGGTPEETGFDELRALTTQAGDKRSLAVGMAGHLTTLTFNSKHREAAAMAMEFATLVESIGDPAMTAGLFYAAAQAKWEVGEATECLQLAQRIIDVARGDPTMGNFVIGSPLAWAITLKGAAGMFLGRPGWRQDLEEGIAMARSFDPTTLPFAQLYKYAAAVQNGGVLPTAEDVAQTAESLEIARRSGDNAALAYALVNRANALIHCNDEGAEEGFEYLAKAHREMLVDEKLIVAIRRMTDAEIARGRARSGDLDGAIDLVSRILNAQFDAGTMMFRAPATTVLVETLLARGGPGDVEAAERAIDRLADVPTEPGFVLHEIPVLRLRALLARVHGDESGYRQFLQRFRARAQDVEFEGYVALADAMDAD</sequence>
<dbReference type="Proteomes" id="UP000028880">
    <property type="component" value="Unassembled WGS sequence"/>
</dbReference>
<protein>
    <submittedName>
        <fullName evidence="4">Adenylate and guanylate cyclase catalytic domain-containing protein</fullName>
    </submittedName>
</protein>
<dbReference type="GO" id="GO:0009190">
    <property type="term" value="P:cyclic nucleotide biosynthetic process"/>
    <property type="evidence" value="ECO:0007669"/>
    <property type="project" value="InterPro"/>
</dbReference>
<dbReference type="SMART" id="SM00044">
    <property type="entry name" value="CYCc"/>
    <property type="match status" value="1"/>
</dbReference>
<name>A0A024JTQ0_9MYCO</name>
<dbReference type="AlphaFoldDB" id="A0A024JTQ0"/>
<dbReference type="GO" id="GO:0005737">
    <property type="term" value="C:cytoplasm"/>
    <property type="evidence" value="ECO:0007669"/>
    <property type="project" value="TreeGrafter"/>
</dbReference>
<dbReference type="eggNOG" id="COG3899">
    <property type="taxonomic scope" value="Bacteria"/>
</dbReference>
<feature type="domain" description="Guanylate cyclase" evidence="3">
    <location>
        <begin position="42"/>
        <end position="173"/>
    </location>
</feature>
<dbReference type="GO" id="GO:0035556">
    <property type="term" value="P:intracellular signal transduction"/>
    <property type="evidence" value="ECO:0007669"/>
    <property type="project" value="InterPro"/>
</dbReference>
<dbReference type="Gene3D" id="3.40.50.300">
    <property type="entry name" value="P-loop containing nucleotide triphosphate hydrolases"/>
    <property type="match status" value="1"/>
</dbReference>